<evidence type="ECO:0000256" key="1">
    <source>
        <dbReference type="SAM" id="MobiDB-lite"/>
    </source>
</evidence>
<name>A0A9W2V0D0_PANPR</name>
<sequence length="255" mass="27984">MQAADVCPGLFTYRFKFLQEMMLLWAFLLVIWLPQGPSSAGQRVPSAGSLAVLAGVCLWEQEQLPRGPGLCPEATLARAEPVEGGAVEASRSPSRQGEGTAKGNGGRCQGHWSQMLLTVSSGTYNLKCYDCWTINNFFCTSMTLCPTDLRRCMTISVRLNSRELLVYKNCTSNCTFVYPSEVPAEAPRSQFFKTNSFYFVRCCGSINCNEGGPISLEKDIVHEDIIEERVVAMAHMGESTLSLSIASILVSHTLT</sequence>
<dbReference type="InterPro" id="IPR045860">
    <property type="entry name" value="Snake_toxin-like_sf"/>
</dbReference>
<protein>
    <submittedName>
        <fullName evidence="4">Glycosyl-phosphatidylinositol-anchored molecule-like protein</fullName>
    </submittedName>
</protein>
<feature type="region of interest" description="Disordered" evidence="1">
    <location>
        <begin position="82"/>
        <end position="107"/>
    </location>
</feature>
<dbReference type="SMART" id="SM00134">
    <property type="entry name" value="LU"/>
    <property type="match status" value="1"/>
</dbReference>
<dbReference type="PANTHER" id="PTHR15049">
    <property type="entry name" value="GLYCOSYL-PHOSPHATIDYLINOSITOL-ANCHORED MOLECULE-LIKE PROTEIN-RELATED"/>
    <property type="match status" value="1"/>
</dbReference>
<dbReference type="SUPFAM" id="SSF57302">
    <property type="entry name" value="Snake toxin-like"/>
    <property type="match status" value="1"/>
</dbReference>
<dbReference type="CDD" id="cd23555">
    <property type="entry name" value="TFP_LU_ECD_GML"/>
    <property type="match status" value="1"/>
</dbReference>
<proteinExistence type="predicted"/>
<dbReference type="GeneID" id="109273048"/>
<dbReference type="AlphaFoldDB" id="A0A9W2V0D0"/>
<evidence type="ECO:0000313" key="3">
    <source>
        <dbReference type="Proteomes" id="UP001165780"/>
    </source>
</evidence>
<accession>A0A9W2V0D0</accession>
<evidence type="ECO:0000259" key="2">
    <source>
        <dbReference type="SMART" id="SM00134"/>
    </source>
</evidence>
<dbReference type="Gene3D" id="2.10.60.10">
    <property type="entry name" value="CD59"/>
    <property type="match status" value="1"/>
</dbReference>
<dbReference type="InterPro" id="IPR052874">
    <property type="entry name" value="Sperm-ZP_regulatory"/>
</dbReference>
<gene>
    <name evidence="4" type="primary">GML</name>
</gene>
<feature type="domain" description="UPAR/Ly6" evidence="2">
    <location>
        <begin position="126"/>
        <end position="221"/>
    </location>
</feature>
<dbReference type="PANTHER" id="PTHR15049:SF2">
    <property type="entry name" value="GLYCOSYL-PHOSPHATIDYLINOSITOL-ANCHORED MOLECULE-LIKE PROTEIN"/>
    <property type="match status" value="1"/>
</dbReference>
<dbReference type="RefSeq" id="XP_053752149.1">
    <property type="nucleotide sequence ID" value="XM_053896174.1"/>
</dbReference>
<keyword evidence="3" id="KW-1185">Reference proteome</keyword>
<dbReference type="Proteomes" id="UP001165780">
    <property type="component" value="Unplaced"/>
</dbReference>
<dbReference type="InterPro" id="IPR016054">
    <property type="entry name" value="LY6_UPA_recep-like"/>
</dbReference>
<reference evidence="4" key="1">
    <citation type="submission" date="2025-08" db="UniProtKB">
        <authorList>
            <consortium name="RefSeq"/>
        </authorList>
    </citation>
    <scope>IDENTIFICATION</scope>
    <source>
        <tissue evidence="4">Whole blood</tissue>
    </source>
</reference>
<organism evidence="3 4">
    <name type="scientific">Panthera pardus</name>
    <name type="common">Leopard</name>
    <name type="synonym">Felis pardus</name>
    <dbReference type="NCBI Taxonomy" id="9691"/>
    <lineage>
        <taxon>Eukaryota</taxon>
        <taxon>Metazoa</taxon>
        <taxon>Chordata</taxon>
        <taxon>Craniata</taxon>
        <taxon>Vertebrata</taxon>
        <taxon>Euteleostomi</taxon>
        <taxon>Mammalia</taxon>
        <taxon>Eutheria</taxon>
        <taxon>Laurasiatheria</taxon>
        <taxon>Carnivora</taxon>
        <taxon>Feliformia</taxon>
        <taxon>Felidae</taxon>
        <taxon>Pantherinae</taxon>
        <taxon>Panthera</taxon>
    </lineage>
</organism>
<evidence type="ECO:0000313" key="4">
    <source>
        <dbReference type="RefSeq" id="XP_053752149.1"/>
    </source>
</evidence>
<dbReference type="CTD" id="2765"/>